<keyword evidence="2" id="KW-1185">Reference proteome</keyword>
<dbReference type="RefSeq" id="WP_008003581.1">
    <property type="nucleotide sequence ID" value="NZ_AOJG01000007.1"/>
</dbReference>
<dbReference type="InterPro" id="IPR003679">
    <property type="entry name" value="Amioglycoside_AcTrfase"/>
</dbReference>
<reference evidence="1 2" key="1">
    <citation type="journal article" date="2014" name="PLoS Genet.">
        <title>Phylogenetically driven sequencing of extremely halophilic archaea reveals strategies for static and dynamic osmo-response.</title>
        <authorList>
            <person name="Becker E.A."/>
            <person name="Seitzer P.M."/>
            <person name="Tritt A."/>
            <person name="Larsen D."/>
            <person name="Krusor M."/>
            <person name="Yao A.I."/>
            <person name="Wu D."/>
            <person name="Madern D."/>
            <person name="Eisen J.A."/>
            <person name="Darling A.E."/>
            <person name="Facciotti M.T."/>
        </authorList>
    </citation>
    <scope>NUCLEOTIDE SEQUENCE [LARGE SCALE GENOMIC DNA]</scope>
    <source>
        <strain evidence="1 2">DSM 21995</strain>
    </source>
</reference>
<evidence type="ECO:0008006" key="3">
    <source>
        <dbReference type="Google" id="ProtNLM"/>
    </source>
</evidence>
<gene>
    <name evidence="1" type="ORF">C469_02546</name>
</gene>
<dbReference type="Pfam" id="PF02522">
    <property type="entry name" value="Antibiotic_NAT"/>
    <property type="match status" value="1"/>
</dbReference>
<dbReference type="SUPFAM" id="SSF110710">
    <property type="entry name" value="TTHA0583/YokD-like"/>
    <property type="match status" value="1"/>
</dbReference>
<protein>
    <recommendedName>
        <fullName evidence="3">Aminoglycoside N(3)-acetyltransferase</fullName>
    </recommendedName>
</protein>
<dbReference type="Proteomes" id="UP000011650">
    <property type="component" value="Unassembled WGS sequence"/>
</dbReference>
<evidence type="ECO:0000313" key="2">
    <source>
        <dbReference type="Proteomes" id="UP000011650"/>
    </source>
</evidence>
<proteinExistence type="predicted"/>
<comment type="caution">
    <text evidence="1">The sequence shown here is derived from an EMBL/GenBank/DDBJ whole genome shotgun (WGS) entry which is preliminary data.</text>
</comment>
<accession>M0P1H4</accession>
<dbReference type="STRING" id="1227482.C469_02546"/>
<dbReference type="OrthoDB" id="231503at2157"/>
<dbReference type="PATRIC" id="fig|1227482.3.peg.516"/>
<dbReference type="EMBL" id="AOJG01000007">
    <property type="protein sequence ID" value="EMA63698.1"/>
    <property type="molecule type" value="Genomic_DNA"/>
</dbReference>
<dbReference type="InterPro" id="IPR028345">
    <property type="entry name" value="Antibiotic_NAT-like"/>
</dbReference>
<evidence type="ECO:0000313" key="1">
    <source>
        <dbReference type="EMBL" id="EMA63698.1"/>
    </source>
</evidence>
<name>M0P1H4_9EURY</name>
<dbReference type="AlphaFoldDB" id="M0P1H4"/>
<dbReference type="GO" id="GO:0046677">
    <property type="term" value="P:response to antibiotic"/>
    <property type="evidence" value="ECO:0007669"/>
    <property type="project" value="InterPro"/>
</dbReference>
<sequence length="281" mass="31433">MSGESAARAAVRDPATQASRAGNLVKHQLLKRAHGRRQVGRASRSRFERILDRHAAGEDAVFLHVGLSDLASAFDGNPYELLRSAVDSRFESVLAPGFTDYFKTSGVYHKAYSRPKHGTFGALFLEDADYRTDDAIKSILVRGPYRFDDCRHDDSYHPDGCFAKLVDDDVLVMNVGVPWITCSHLHYLESRYDAPYVADETFEGVLYETETRHRRVAQTCGQYASPFYSWNKPKIHRALAAADAIDAYDLNGLRLFFFSLGDVARVVGSALSEDPNYLVTL</sequence>
<dbReference type="GO" id="GO:0008080">
    <property type="term" value="F:N-acetyltransferase activity"/>
    <property type="evidence" value="ECO:0007669"/>
    <property type="project" value="InterPro"/>
</dbReference>
<organism evidence="1 2">
    <name type="scientific">Halorubrum lipolyticum DSM 21995</name>
    <dbReference type="NCBI Taxonomy" id="1227482"/>
    <lineage>
        <taxon>Archaea</taxon>
        <taxon>Methanobacteriati</taxon>
        <taxon>Methanobacteriota</taxon>
        <taxon>Stenosarchaea group</taxon>
        <taxon>Halobacteria</taxon>
        <taxon>Halobacteriales</taxon>
        <taxon>Haloferacaceae</taxon>
        <taxon>Halorubrum</taxon>
    </lineage>
</organism>